<dbReference type="InterPro" id="IPR036291">
    <property type="entry name" value="NAD(P)-bd_dom_sf"/>
</dbReference>
<protein>
    <submittedName>
        <fullName evidence="1">Nucleoside-diphosphate-sugar epimerase</fullName>
    </submittedName>
</protein>
<dbReference type="Proteomes" id="UP000239209">
    <property type="component" value="Unassembled WGS sequence"/>
</dbReference>
<name>A0A2T0RQ59_9ACTN</name>
<dbReference type="EMBL" id="PVZG01000015">
    <property type="protein sequence ID" value="PRY23329.1"/>
    <property type="molecule type" value="Genomic_DNA"/>
</dbReference>
<dbReference type="Gene3D" id="3.40.50.720">
    <property type="entry name" value="NAD(P)-binding Rossmann-like Domain"/>
    <property type="match status" value="1"/>
</dbReference>
<comment type="caution">
    <text evidence="1">The sequence shown here is derived from an EMBL/GenBank/DDBJ whole genome shotgun (WGS) entry which is preliminary data.</text>
</comment>
<keyword evidence="2" id="KW-1185">Reference proteome</keyword>
<accession>A0A2T0RQ59</accession>
<organism evidence="1 2">
    <name type="scientific">Pseudosporangium ferrugineum</name>
    <dbReference type="NCBI Taxonomy" id="439699"/>
    <lineage>
        <taxon>Bacteria</taxon>
        <taxon>Bacillati</taxon>
        <taxon>Actinomycetota</taxon>
        <taxon>Actinomycetes</taxon>
        <taxon>Micromonosporales</taxon>
        <taxon>Micromonosporaceae</taxon>
        <taxon>Pseudosporangium</taxon>
    </lineage>
</organism>
<sequence>MYVVGGHGYVGSRTVAYAKENGNEAVVVSRGGDTRNGVPSLAWDDFLNDLRHGVGGSISVVWILDGAKHGELEHLDALLKVVDESTYIVGVSSCTVYGDRHGGMCDELTPLSLVTSNAKLKAACEEALGAAPVARGVLRLGALYGIDDRGVRTDRIERWVAEAARAGTVTVPEPSHWRGWLHRDQAARALFRAARDRVDGTFNVTSSNYRFGDAASFAAIPFGATVKGNGKEDPMDYRIDSSLAVEQHLLDQRDGEDLPSAVASFAANYREGRRIR</sequence>
<dbReference type="AlphaFoldDB" id="A0A2T0RQ59"/>
<gene>
    <name evidence="1" type="ORF">CLV70_11556</name>
</gene>
<evidence type="ECO:0000313" key="2">
    <source>
        <dbReference type="Proteomes" id="UP000239209"/>
    </source>
</evidence>
<evidence type="ECO:0000313" key="1">
    <source>
        <dbReference type="EMBL" id="PRY23329.1"/>
    </source>
</evidence>
<reference evidence="1 2" key="1">
    <citation type="submission" date="2018-03" db="EMBL/GenBank/DDBJ databases">
        <title>Genomic Encyclopedia of Archaeal and Bacterial Type Strains, Phase II (KMG-II): from individual species to whole genera.</title>
        <authorList>
            <person name="Goeker M."/>
        </authorList>
    </citation>
    <scope>NUCLEOTIDE SEQUENCE [LARGE SCALE GENOMIC DNA]</scope>
    <source>
        <strain evidence="1 2">DSM 45348</strain>
    </source>
</reference>
<dbReference type="SUPFAM" id="SSF51735">
    <property type="entry name" value="NAD(P)-binding Rossmann-fold domains"/>
    <property type="match status" value="1"/>
</dbReference>
<proteinExistence type="predicted"/>